<evidence type="ECO:0000313" key="3">
    <source>
        <dbReference type="Proteomes" id="UP000503820"/>
    </source>
</evidence>
<comment type="caution">
    <text evidence="2">The sequence shown here is derived from an EMBL/GenBank/DDBJ whole genome shotgun (WGS) entry which is preliminary data.</text>
</comment>
<feature type="region of interest" description="Disordered" evidence="1">
    <location>
        <begin position="72"/>
        <end position="121"/>
    </location>
</feature>
<dbReference type="Proteomes" id="UP000503820">
    <property type="component" value="Unassembled WGS sequence"/>
</dbReference>
<accession>A0A7J0BQ68</accession>
<evidence type="ECO:0000256" key="1">
    <source>
        <dbReference type="SAM" id="MobiDB-lite"/>
    </source>
</evidence>
<gene>
    <name evidence="2" type="ORF">DSM19430T_04840</name>
</gene>
<dbReference type="AlphaFoldDB" id="A0A7J0BQ68"/>
<feature type="compositionally biased region" description="Basic and acidic residues" evidence="1">
    <location>
        <begin position="82"/>
        <end position="100"/>
    </location>
</feature>
<feature type="region of interest" description="Disordered" evidence="1">
    <location>
        <begin position="316"/>
        <end position="391"/>
    </location>
</feature>
<evidence type="ECO:0000313" key="2">
    <source>
        <dbReference type="EMBL" id="GFM35800.1"/>
    </source>
</evidence>
<protein>
    <submittedName>
        <fullName evidence="2">Uncharacterized protein</fullName>
    </submittedName>
</protein>
<reference evidence="2 3" key="1">
    <citation type="submission" date="2020-05" db="EMBL/GenBank/DDBJ databases">
        <title>Draft genome sequence of Desulfovibrio psychrotolerans JS1T.</title>
        <authorList>
            <person name="Ueno A."/>
            <person name="Tamazawa S."/>
            <person name="Tamamura S."/>
            <person name="Murakami T."/>
            <person name="Kiyama T."/>
            <person name="Inomata H."/>
            <person name="Amano Y."/>
            <person name="Miyakawa K."/>
            <person name="Tamaki H."/>
            <person name="Naganuma T."/>
            <person name="Kaneko K."/>
        </authorList>
    </citation>
    <scope>NUCLEOTIDE SEQUENCE [LARGE SCALE GENOMIC DNA]</scope>
    <source>
        <strain evidence="2 3">JS1</strain>
    </source>
</reference>
<name>A0A7J0BQ68_9BACT</name>
<sequence>MRTVLHLLLEWAQAERTPGTDGLRYAQTSLGGDDPDTLRAVLCPDHPDHETFVELLLFPDTVLHAKLDTVLTPASSQEDCQGDSRGDFRDDSQAVSRRDSQGGSPSASQHASGTPGDSCGPLLPHEARYLTTVLESHPRTGTLLLDNGSKVPFGIPGNLWKTIVPRLRLCAVIPHEVLNTIHRVLPPPVARHARIRLRAARYGCPALLLRFLERYPASDPAYTEVLDFWLHILSTLPQDADPQAVLLRRYRRLEKALRQTREFAERLQRYSMEMLMMQGAQAPFIHEEHARATMRIMERIGLAMFDTSLAGEGGMREADFGTLPLPASMAGPQTGKRPGPWPGDDSGGRLHGLPHGLPDDLSAGLTDDLPSGQPDDRSGPHAGRQHSEDIMDAVLRTMRLLDR</sequence>
<keyword evidence="3" id="KW-1185">Reference proteome</keyword>
<organism evidence="2 3">
    <name type="scientific">Desulfovibrio psychrotolerans</name>
    <dbReference type="NCBI Taxonomy" id="415242"/>
    <lineage>
        <taxon>Bacteria</taxon>
        <taxon>Pseudomonadati</taxon>
        <taxon>Thermodesulfobacteriota</taxon>
        <taxon>Desulfovibrionia</taxon>
        <taxon>Desulfovibrionales</taxon>
        <taxon>Desulfovibrionaceae</taxon>
        <taxon>Desulfovibrio</taxon>
    </lineage>
</organism>
<dbReference type="EMBL" id="BLVP01000001">
    <property type="protein sequence ID" value="GFM35800.1"/>
    <property type="molecule type" value="Genomic_DNA"/>
</dbReference>
<feature type="compositionally biased region" description="Polar residues" evidence="1">
    <location>
        <begin position="101"/>
        <end position="112"/>
    </location>
</feature>
<feature type="compositionally biased region" description="Basic and acidic residues" evidence="1">
    <location>
        <begin position="374"/>
        <end position="389"/>
    </location>
</feature>
<proteinExistence type="predicted"/>